<evidence type="ECO:0000313" key="2">
    <source>
        <dbReference type="Proteomes" id="UP000256679"/>
    </source>
</evidence>
<dbReference type="EMBL" id="QFCQ01000042">
    <property type="protein sequence ID" value="RDW13283.1"/>
    <property type="molecule type" value="Genomic_DNA"/>
</dbReference>
<organism evidence="1 2">
    <name type="scientific">Paracoccus thiocyanatus</name>
    <dbReference type="NCBI Taxonomy" id="34006"/>
    <lineage>
        <taxon>Bacteria</taxon>
        <taxon>Pseudomonadati</taxon>
        <taxon>Pseudomonadota</taxon>
        <taxon>Alphaproteobacteria</taxon>
        <taxon>Rhodobacterales</taxon>
        <taxon>Paracoccaceae</taxon>
        <taxon>Paracoccus</taxon>
    </lineage>
</organism>
<dbReference type="Proteomes" id="UP000256679">
    <property type="component" value="Unassembled WGS sequence"/>
</dbReference>
<keyword evidence="2" id="KW-1185">Reference proteome</keyword>
<name>A0A3D8PB39_9RHOB</name>
<protein>
    <submittedName>
        <fullName evidence="1">Uncharacterized protein</fullName>
    </submittedName>
</protein>
<dbReference type="AlphaFoldDB" id="A0A3D8PB39"/>
<reference evidence="1 2" key="1">
    <citation type="submission" date="2018-05" db="EMBL/GenBank/DDBJ databases">
        <title>Whole genome sequencing of Paracoccus thiocyanatus SST.</title>
        <authorList>
            <person name="Ghosh W."/>
            <person name="Rameez M.J."/>
            <person name="Roy C."/>
        </authorList>
    </citation>
    <scope>NUCLEOTIDE SEQUENCE [LARGE SCALE GENOMIC DNA]</scope>
    <source>
        <strain evidence="1 2">SST</strain>
    </source>
</reference>
<comment type="caution">
    <text evidence="1">The sequence shown here is derived from an EMBL/GenBank/DDBJ whole genome shotgun (WGS) entry which is preliminary data.</text>
</comment>
<evidence type="ECO:0000313" key="1">
    <source>
        <dbReference type="EMBL" id="RDW13283.1"/>
    </source>
</evidence>
<proteinExistence type="predicted"/>
<accession>A0A3D8PB39</accession>
<gene>
    <name evidence="1" type="ORF">DIE28_09125</name>
</gene>
<sequence>MGILFCDRDWLTLGEISRPLVCGFYFGESRSYADGSESKTLLVCLEMAGLTVQFMFDAHNDV</sequence>